<dbReference type="InterPro" id="IPR011006">
    <property type="entry name" value="CheY-like_superfamily"/>
</dbReference>
<keyword evidence="1 3" id="KW-0597">Phosphoprotein</keyword>
<evidence type="ECO:0000256" key="3">
    <source>
        <dbReference type="PROSITE-ProRule" id="PRU00169"/>
    </source>
</evidence>
<dbReference type="SUPFAM" id="SSF52172">
    <property type="entry name" value="CheY-like"/>
    <property type="match status" value="1"/>
</dbReference>
<dbReference type="Proteomes" id="UP000746535">
    <property type="component" value="Unassembled WGS sequence"/>
</dbReference>
<dbReference type="InterPro" id="IPR001789">
    <property type="entry name" value="Sig_transdc_resp-reg_receiver"/>
</dbReference>
<dbReference type="CDD" id="cd06170">
    <property type="entry name" value="LuxR_C_like"/>
    <property type="match status" value="1"/>
</dbReference>
<dbReference type="Gene3D" id="1.10.10.10">
    <property type="entry name" value="Winged helix-like DNA-binding domain superfamily/Winged helix DNA-binding domain"/>
    <property type="match status" value="1"/>
</dbReference>
<protein>
    <submittedName>
        <fullName evidence="6">Response regulator transcription factor</fullName>
    </submittedName>
</protein>
<evidence type="ECO:0000313" key="6">
    <source>
        <dbReference type="EMBL" id="NJO99696.1"/>
    </source>
</evidence>
<dbReference type="PROSITE" id="PS50110">
    <property type="entry name" value="RESPONSE_REGULATORY"/>
    <property type="match status" value="1"/>
</dbReference>
<dbReference type="InterPro" id="IPR000792">
    <property type="entry name" value="Tscrpt_reg_LuxR_C"/>
</dbReference>
<dbReference type="Gene3D" id="3.40.50.2300">
    <property type="match status" value="1"/>
</dbReference>
<dbReference type="CDD" id="cd17535">
    <property type="entry name" value="REC_NarL-like"/>
    <property type="match status" value="1"/>
</dbReference>
<evidence type="ECO:0000313" key="7">
    <source>
        <dbReference type="Proteomes" id="UP000746535"/>
    </source>
</evidence>
<dbReference type="EMBL" id="JAAVJI010000001">
    <property type="protein sequence ID" value="NJO99696.1"/>
    <property type="molecule type" value="Genomic_DNA"/>
</dbReference>
<evidence type="ECO:0000256" key="1">
    <source>
        <dbReference type="ARBA" id="ARBA00022553"/>
    </source>
</evidence>
<feature type="domain" description="Response regulatory" evidence="5">
    <location>
        <begin position="3"/>
        <end position="123"/>
    </location>
</feature>
<dbReference type="InterPro" id="IPR039420">
    <property type="entry name" value="WalR-like"/>
</dbReference>
<dbReference type="Pfam" id="PF00196">
    <property type="entry name" value="GerE"/>
    <property type="match status" value="1"/>
</dbReference>
<keyword evidence="7" id="KW-1185">Reference proteome</keyword>
<gene>
    <name evidence="6" type="ORF">HBH25_02295</name>
</gene>
<dbReference type="InterPro" id="IPR036388">
    <property type="entry name" value="WH-like_DNA-bd_sf"/>
</dbReference>
<dbReference type="PANTHER" id="PTHR43214">
    <property type="entry name" value="TWO-COMPONENT RESPONSE REGULATOR"/>
    <property type="match status" value="1"/>
</dbReference>
<sequence>MLSIAIADDHPVVLNGIRHALEAMPGRFQIVAEAQNADELLKSLRGRSCDMALVDWSMPSGAQPDGHEMLNTLGIRYPSLIVVVMTTSLQPALLGACLAAGAKGLFDKRSDPATLPLLLIRSAQGKTCISPGFESILAQHYQARRYWGVDNSDLLTPREREVIGLGMKGMTGRQIATQLGRSEKTISRLRRSALDKLGLEAHAIPSGGYWPTAVRMVTNSSADVG</sequence>
<evidence type="ECO:0000259" key="4">
    <source>
        <dbReference type="PROSITE" id="PS50043"/>
    </source>
</evidence>
<feature type="modified residue" description="4-aspartylphosphate" evidence="3">
    <location>
        <position position="55"/>
    </location>
</feature>
<evidence type="ECO:0000259" key="5">
    <source>
        <dbReference type="PROSITE" id="PS50110"/>
    </source>
</evidence>
<reference evidence="6 7" key="1">
    <citation type="submission" date="2020-03" db="EMBL/GenBank/DDBJ databases">
        <authorList>
            <person name="Wang L."/>
            <person name="He N."/>
            <person name="Li Y."/>
            <person name="Fang Y."/>
            <person name="Zhang F."/>
        </authorList>
    </citation>
    <scope>NUCLEOTIDE SEQUENCE [LARGE SCALE GENOMIC DNA]</scope>
    <source>
        <strain evidence="7">hsmgli-8</strain>
    </source>
</reference>
<dbReference type="PANTHER" id="PTHR43214:SF17">
    <property type="entry name" value="TRANSCRIPTIONAL REGULATORY PROTEIN RCSB"/>
    <property type="match status" value="1"/>
</dbReference>
<dbReference type="InterPro" id="IPR058245">
    <property type="entry name" value="NreC/VraR/RcsB-like_REC"/>
</dbReference>
<dbReference type="PROSITE" id="PS50043">
    <property type="entry name" value="HTH_LUXR_2"/>
    <property type="match status" value="1"/>
</dbReference>
<name>A0ABX0Y8W2_9PSED</name>
<organism evidence="6 7">
    <name type="scientific">Pseudomonas quercus</name>
    <dbReference type="NCBI Taxonomy" id="2722792"/>
    <lineage>
        <taxon>Bacteria</taxon>
        <taxon>Pseudomonadati</taxon>
        <taxon>Pseudomonadota</taxon>
        <taxon>Gammaproteobacteria</taxon>
        <taxon>Pseudomonadales</taxon>
        <taxon>Pseudomonadaceae</taxon>
        <taxon>Pseudomonas</taxon>
    </lineage>
</organism>
<dbReference type="SMART" id="SM00448">
    <property type="entry name" value="REC"/>
    <property type="match status" value="1"/>
</dbReference>
<dbReference type="InterPro" id="IPR016032">
    <property type="entry name" value="Sig_transdc_resp-reg_C-effctor"/>
</dbReference>
<dbReference type="Pfam" id="PF00072">
    <property type="entry name" value="Response_reg"/>
    <property type="match status" value="1"/>
</dbReference>
<evidence type="ECO:0000256" key="2">
    <source>
        <dbReference type="ARBA" id="ARBA00023125"/>
    </source>
</evidence>
<comment type="caution">
    <text evidence="6">The sequence shown here is derived from an EMBL/GenBank/DDBJ whole genome shotgun (WGS) entry which is preliminary data.</text>
</comment>
<proteinExistence type="predicted"/>
<dbReference type="SUPFAM" id="SSF46894">
    <property type="entry name" value="C-terminal effector domain of the bipartite response regulators"/>
    <property type="match status" value="1"/>
</dbReference>
<dbReference type="RefSeq" id="WP_168081081.1">
    <property type="nucleotide sequence ID" value="NZ_JAAVJI010000001.1"/>
</dbReference>
<accession>A0ABX0Y8W2</accession>
<dbReference type="SMART" id="SM00421">
    <property type="entry name" value="HTH_LUXR"/>
    <property type="match status" value="1"/>
</dbReference>
<keyword evidence="2" id="KW-0238">DNA-binding</keyword>
<feature type="domain" description="HTH luxR-type" evidence="4">
    <location>
        <begin position="148"/>
        <end position="207"/>
    </location>
</feature>
<dbReference type="PRINTS" id="PR00038">
    <property type="entry name" value="HTHLUXR"/>
</dbReference>